<evidence type="ECO:0000256" key="7">
    <source>
        <dbReference type="ARBA" id="ARBA00023054"/>
    </source>
</evidence>
<evidence type="ECO:0000256" key="8">
    <source>
        <dbReference type="ARBA" id="ARBA00023136"/>
    </source>
</evidence>
<evidence type="ECO:0000256" key="4">
    <source>
        <dbReference type="ARBA" id="ARBA00022692"/>
    </source>
</evidence>
<proteinExistence type="inferred from homology"/>
<keyword evidence="5" id="KW-0256">Endoplasmic reticulum</keyword>
<keyword evidence="7" id="KW-0175">Coiled coil</keyword>
<comment type="subcellular location">
    <subcellularLocation>
        <location evidence="1">Cell membrane</location>
        <topology evidence="1">Single-pass membrane protein</topology>
    </subcellularLocation>
    <subcellularLocation>
        <location evidence="2">Endoplasmic reticulum membrane</location>
        <topology evidence="2">Single-pass membrane protein</topology>
    </subcellularLocation>
</comment>
<feature type="non-terminal residue" evidence="10">
    <location>
        <position position="1"/>
    </location>
</feature>
<dbReference type="AlphaFoldDB" id="A0A392QHB9"/>
<dbReference type="GO" id="GO:0005886">
    <property type="term" value="C:plasma membrane"/>
    <property type="evidence" value="ECO:0007669"/>
    <property type="project" value="UniProtKB-SubCell"/>
</dbReference>
<comment type="similarity">
    <text evidence="9">Belongs to the plant Proton pump-interactor protein family.</text>
</comment>
<evidence type="ECO:0000256" key="5">
    <source>
        <dbReference type="ARBA" id="ARBA00022824"/>
    </source>
</evidence>
<keyword evidence="11" id="KW-1185">Reference proteome</keyword>
<evidence type="ECO:0000256" key="3">
    <source>
        <dbReference type="ARBA" id="ARBA00022475"/>
    </source>
</evidence>
<keyword evidence="6" id="KW-1133">Transmembrane helix</keyword>
<evidence type="ECO:0000313" key="11">
    <source>
        <dbReference type="Proteomes" id="UP000265520"/>
    </source>
</evidence>
<keyword evidence="3" id="KW-1003">Cell membrane</keyword>
<protein>
    <submittedName>
        <fullName evidence="10">Proton pump-interactor 1-like</fullName>
    </submittedName>
</protein>
<dbReference type="PANTHER" id="PTHR32219:SF2">
    <property type="entry name" value="PROTON PUMP-INTERACTOR 1"/>
    <property type="match status" value="1"/>
</dbReference>
<keyword evidence="4" id="KW-0812">Transmembrane</keyword>
<name>A0A392QHB9_9FABA</name>
<dbReference type="GO" id="GO:0005789">
    <property type="term" value="C:endoplasmic reticulum membrane"/>
    <property type="evidence" value="ECO:0007669"/>
    <property type="project" value="UniProtKB-SubCell"/>
</dbReference>
<accession>A0A392QHB9</accession>
<evidence type="ECO:0000256" key="6">
    <source>
        <dbReference type="ARBA" id="ARBA00022989"/>
    </source>
</evidence>
<evidence type="ECO:0000256" key="9">
    <source>
        <dbReference type="ARBA" id="ARBA00038080"/>
    </source>
</evidence>
<dbReference type="PANTHER" id="PTHR32219">
    <property type="entry name" value="RNA-BINDING PROTEIN YLMH-RELATED"/>
    <property type="match status" value="1"/>
</dbReference>
<evidence type="ECO:0000313" key="10">
    <source>
        <dbReference type="EMBL" id="MCI23274.1"/>
    </source>
</evidence>
<reference evidence="10 11" key="1">
    <citation type="journal article" date="2018" name="Front. Plant Sci.">
        <title>Red Clover (Trifolium pratense) and Zigzag Clover (T. medium) - A Picture of Genomic Similarities and Differences.</title>
        <authorList>
            <person name="Dluhosova J."/>
            <person name="Istvanek J."/>
            <person name="Nedelnik J."/>
            <person name="Repkova J."/>
        </authorList>
    </citation>
    <scope>NUCLEOTIDE SEQUENCE [LARGE SCALE GENOMIC DNA]</scope>
    <source>
        <strain evidence="11">cv. 10/8</strain>
        <tissue evidence="10">Leaf</tissue>
    </source>
</reference>
<dbReference type="EMBL" id="LXQA010135081">
    <property type="protein sequence ID" value="MCI23274.1"/>
    <property type="molecule type" value="Genomic_DNA"/>
</dbReference>
<evidence type="ECO:0000256" key="2">
    <source>
        <dbReference type="ARBA" id="ARBA00004389"/>
    </source>
</evidence>
<dbReference type="InterPro" id="IPR055282">
    <property type="entry name" value="PPI1-4"/>
</dbReference>
<organism evidence="10 11">
    <name type="scientific">Trifolium medium</name>
    <dbReference type="NCBI Taxonomy" id="97028"/>
    <lineage>
        <taxon>Eukaryota</taxon>
        <taxon>Viridiplantae</taxon>
        <taxon>Streptophyta</taxon>
        <taxon>Embryophyta</taxon>
        <taxon>Tracheophyta</taxon>
        <taxon>Spermatophyta</taxon>
        <taxon>Magnoliopsida</taxon>
        <taxon>eudicotyledons</taxon>
        <taxon>Gunneridae</taxon>
        <taxon>Pentapetalae</taxon>
        <taxon>rosids</taxon>
        <taxon>fabids</taxon>
        <taxon>Fabales</taxon>
        <taxon>Fabaceae</taxon>
        <taxon>Papilionoideae</taxon>
        <taxon>50 kb inversion clade</taxon>
        <taxon>NPAAA clade</taxon>
        <taxon>Hologalegina</taxon>
        <taxon>IRL clade</taxon>
        <taxon>Trifolieae</taxon>
        <taxon>Trifolium</taxon>
    </lineage>
</organism>
<sequence>SERAELISQVKILRGDHKQYQSIFDEKMKEIEPLQQALGKLRNTNNAGRGGLCSSEEELNDVIYSLQYRIQHESIPLTEEKQILREIKQLEGTREKVIANAAMRTKLQDTMGQKNDIQDQVKVRHILL</sequence>
<comment type="caution">
    <text evidence="10">The sequence shown here is derived from an EMBL/GenBank/DDBJ whole genome shotgun (WGS) entry which is preliminary data.</text>
</comment>
<evidence type="ECO:0000256" key="1">
    <source>
        <dbReference type="ARBA" id="ARBA00004162"/>
    </source>
</evidence>
<keyword evidence="8" id="KW-0472">Membrane</keyword>
<dbReference type="Proteomes" id="UP000265520">
    <property type="component" value="Unassembled WGS sequence"/>
</dbReference>